<dbReference type="GO" id="GO:0032259">
    <property type="term" value="P:methylation"/>
    <property type="evidence" value="ECO:0007669"/>
    <property type="project" value="UniProtKB-KW"/>
</dbReference>
<proteinExistence type="predicted"/>
<keyword evidence="5" id="KW-1185">Reference proteome</keyword>
<dbReference type="Proteomes" id="UP000321058">
    <property type="component" value="Unassembled WGS sequence"/>
</dbReference>
<comment type="caution">
    <text evidence="4">The sequence shown here is derived from an EMBL/GenBank/DDBJ whole genome shotgun (WGS) entry which is preliminary data.</text>
</comment>
<gene>
    <name evidence="4" type="ORF">RSO01_26630</name>
</gene>
<evidence type="ECO:0000313" key="4">
    <source>
        <dbReference type="EMBL" id="GEP55497.1"/>
    </source>
</evidence>
<dbReference type="Gene3D" id="3.40.50.150">
    <property type="entry name" value="Vaccinia Virus protein VP39"/>
    <property type="match status" value="1"/>
</dbReference>
<evidence type="ECO:0000259" key="3">
    <source>
        <dbReference type="Pfam" id="PF13649"/>
    </source>
</evidence>
<sequence length="263" mass="28931">MTRAPTSAPFTPERYGSAAAHYERGRVPYAPELIRRVAEVTGLGSQHRVLDLGCGPGPLARGFAPLVRDVIAIDPSPEMLAEARALSGQAANIHFVAGSSYDLDPALGSFRLAVMGRSFHWMDRVDTLKRLDRMIEPAGAVALFYDTAPAIPANAWRKTWNGIRERYEPDTGPHDHDPNWIRNEAILLDSAFARLERFGVVERRSIDVEMLVHRALSMGSTSPAHLGENMSTMVAEIRAALADVREEVVETAALVAWRIRVGI</sequence>
<dbReference type="CDD" id="cd02440">
    <property type="entry name" value="AdoMet_MTases"/>
    <property type="match status" value="1"/>
</dbReference>
<dbReference type="EMBL" id="BKAJ01000038">
    <property type="protein sequence ID" value="GEP55497.1"/>
    <property type="molecule type" value="Genomic_DNA"/>
</dbReference>
<dbReference type="InterPro" id="IPR041698">
    <property type="entry name" value="Methyltransf_25"/>
</dbReference>
<dbReference type="PANTHER" id="PTHR44942">
    <property type="entry name" value="METHYLTRANSF_11 DOMAIN-CONTAINING PROTEIN"/>
    <property type="match status" value="1"/>
</dbReference>
<dbReference type="OrthoDB" id="5642573at2"/>
<keyword evidence="2 4" id="KW-0808">Transferase</keyword>
<dbReference type="AlphaFoldDB" id="A0A512N941"/>
<name>A0A512N941_9HYPH</name>
<keyword evidence="1 4" id="KW-0489">Methyltransferase</keyword>
<evidence type="ECO:0000313" key="5">
    <source>
        <dbReference type="Proteomes" id="UP000321058"/>
    </source>
</evidence>
<protein>
    <submittedName>
        <fullName evidence="4">Methyltransferase</fullName>
    </submittedName>
</protein>
<dbReference type="RefSeq" id="WP_147149581.1">
    <property type="nucleotide sequence ID" value="NZ_BKAJ01000038.1"/>
</dbReference>
<dbReference type="Pfam" id="PF13649">
    <property type="entry name" value="Methyltransf_25"/>
    <property type="match status" value="1"/>
</dbReference>
<feature type="domain" description="Methyltransferase" evidence="3">
    <location>
        <begin position="49"/>
        <end position="139"/>
    </location>
</feature>
<dbReference type="GO" id="GO:0008168">
    <property type="term" value="F:methyltransferase activity"/>
    <property type="evidence" value="ECO:0007669"/>
    <property type="project" value="UniProtKB-KW"/>
</dbReference>
<reference evidence="4 5" key="1">
    <citation type="submission" date="2019-07" db="EMBL/GenBank/DDBJ databases">
        <title>Whole genome shotgun sequence of Reyranella soli NBRC 108950.</title>
        <authorList>
            <person name="Hosoyama A."/>
            <person name="Uohara A."/>
            <person name="Ohji S."/>
            <person name="Ichikawa N."/>
        </authorList>
    </citation>
    <scope>NUCLEOTIDE SEQUENCE [LARGE SCALE GENOMIC DNA]</scope>
    <source>
        <strain evidence="4 5">NBRC 108950</strain>
    </source>
</reference>
<dbReference type="PANTHER" id="PTHR44942:SF4">
    <property type="entry name" value="METHYLTRANSFERASE TYPE 11 DOMAIN-CONTAINING PROTEIN"/>
    <property type="match status" value="1"/>
</dbReference>
<evidence type="ECO:0000256" key="1">
    <source>
        <dbReference type="ARBA" id="ARBA00022603"/>
    </source>
</evidence>
<evidence type="ECO:0000256" key="2">
    <source>
        <dbReference type="ARBA" id="ARBA00022679"/>
    </source>
</evidence>
<dbReference type="SUPFAM" id="SSF53335">
    <property type="entry name" value="S-adenosyl-L-methionine-dependent methyltransferases"/>
    <property type="match status" value="1"/>
</dbReference>
<accession>A0A512N941</accession>
<organism evidence="4 5">
    <name type="scientific">Reyranella soli</name>
    <dbReference type="NCBI Taxonomy" id="1230389"/>
    <lineage>
        <taxon>Bacteria</taxon>
        <taxon>Pseudomonadati</taxon>
        <taxon>Pseudomonadota</taxon>
        <taxon>Alphaproteobacteria</taxon>
        <taxon>Hyphomicrobiales</taxon>
        <taxon>Reyranellaceae</taxon>
        <taxon>Reyranella</taxon>
    </lineage>
</organism>
<dbReference type="InterPro" id="IPR029063">
    <property type="entry name" value="SAM-dependent_MTases_sf"/>
</dbReference>
<dbReference type="InterPro" id="IPR051052">
    <property type="entry name" value="Diverse_substrate_MTase"/>
</dbReference>